<dbReference type="Proteomes" id="UP001215280">
    <property type="component" value="Unassembled WGS sequence"/>
</dbReference>
<name>A0AAD7N4U0_9AGAR</name>
<keyword evidence="2" id="KW-1185">Reference proteome</keyword>
<evidence type="ECO:0000313" key="2">
    <source>
        <dbReference type="Proteomes" id="UP001215280"/>
    </source>
</evidence>
<accession>A0AAD7N4U0</accession>
<evidence type="ECO:0000313" key="1">
    <source>
        <dbReference type="EMBL" id="KAJ7745560.1"/>
    </source>
</evidence>
<proteinExistence type="predicted"/>
<gene>
    <name evidence="1" type="ORF">DFH07DRAFT_776672</name>
</gene>
<dbReference type="AlphaFoldDB" id="A0AAD7N4U0"/>
<comment type="caution">
    <text evidence="1">The sequence shown here is derived from an EMBL/GenBank/DDBJ whole genome shotgun (WGS) entry which is preliminary data.</text>
</comment>
<organism evidence="1 2">
    <name type="scientific">Mycena maculata</name>
    <dbReference type="NCBI Taxonomy" id="230809"/>
    <lineage>
        <taxon>Eukaryota</taxon>
        <taxon>Fungi</taxon>
        <taxon>Dikarya</taxon>
        <taxon>Basidiomycota</taxon>
        <taxon>Agaricomycotina</taxon>
        <taxon>Agaricomycetes</taxon>
        <taxon>Agaricomycetidae</taxon>
        <taxon>Agaricales</taxon>
        <taxon>Marasmiineae</taxon>
        <taxon>Mycenaceae</taxon>
        <taxon>Mycena</taxon>
    </lineage>
</organism>
<sequence length="369" mass="40233">MYNIIRFPAYKQIRVGRKVTRDGTDQGRSLYKRKDLPGRPPAINTSLNIADSGVWRMRCIWTEGRFGEDGARQQAVDAGGMMSVWVHEIDRRWVKVTRGAGVAKSGPVKPGESAWAPMSSIFKKADVWTSMHDSAKEVKMVGDADDIISPDIDLLGGEQEKFLCVSALIPTLVLSLTSPPDRALQRHPVILSRGNSNSECNPSCDPCEAFLQNVTDIDVLCTNAVASQCDVCFNCEVTIGVATQAQAQSAANSFVSQCAAAGVPVNNLTIISGAEHSVPAVQGPDFFTVALTVLFLAAVLPVPSNLEAVYLFGDTGKEAPTRDADPHVNHGIHTSKRKANSSEFHKKWRDLGTPWLFSLWSTIRYTTFQ</sequence>
<reference evidence="1" key="1">
    <citation type="submission" date="2023-03" db="EMBL/GenBank/DDBJ databases">
        <title>Massive genome expansion in bonnet fungi (Mycena s.s.) driven by repeated elements and novel gene families across ecological guilds.</title>
        <authorList>
            <consortium name="Lawrence Berkeley National Laboratory"/>
            <person name="Harder C.B."/>
            <person name="Miyauchi S."/>
            <person name="Viragh M."/>
            <person name="Kuo A."/>
            <person name="Thoen E."/>
            <person name="Andreopoulos B."/>
            <person name="Lu D."/>
            <person name="Skrede I."/>
            <person name="Drula E."/>
            <person name="Henrissat B."/>
            <person name="Morin E."/>
            <person name="Kohler A."/>
            <person name="Barry K."/>
            <person name="LaButti K."/>
            <person name="Morin E."/>
            <person name="Salamov A."/>
            <person name="Lipzen A."/>
            <person name="Mereny Z."/>
            <person name="Hegedus B."/>
            <person name="Baldrian P."/>
            <person name="Stursova M."/>
            <person name="Weitz H."/>
            <person name="Taylor A."/>
            <person name="Grigoriev I.V."/>
            <person name="Nagy L.G."/>
            <person name="Martin F."/>
            <person name="Kauserud H."/>
        </authorList>
    </citation>
    <scope>NUCLEOTIDE SEQUENCE</scope>
    <source>
        <strain evidence="1">CBHHK188m</strain>
    </source>
</reference>
<protein>
    <submittedName>
        <fullName evidence="1">Uncharacterized protein</fullName>
    </submittedName>
</protein>
<dbReference type="EMBL" id="JARJLG010000102">
    <property type="protein sequence ID" value="KAJ7745560.1"/>
    <property type="molecule type" value="Genomic_DNA"/>
</dbReference>